<sequence length="60" mass="6550">MKDGAAFGALELREKDARAFSISRSALAPVSMTQPVRTDTDSASTDLEVHRTVVERQNCL</sequence>
<reference evidence="1 2" key="1">
    <citation type="journal article" date="2013" name="Mar. Genomics">
        <title>Expression of sulfatases in Rhodopirellula baltica and the diversity of sulfatases in the genus Rhodopirellula.</title>
        <authorList>
            <person name="Wegner C.E."/>
            <person name="Richter-Heitmann T."/>
            <person name="Klindworth A."/>
            <person name="Klockow C."/>
            <person name="Richter M."/>
            <person name="Achstetter T."/>
            <person name="Glockner F.O."/>
            <person name="Harder J."/>
        </authorList>
    </citation>
    <scope>NUCLEOTIDE SEQUENCE [LARGE SCALE GENOMIC DNA]</scope>
    <source>
        <strain evidence="1 2">SWK14</strain>
    </source>
</reference>
<evidence type="ECO:0000313" key="2">
    <source>
        <dbReference type="Proteomes" id="UP000010959"/>
    </source>
</evidence>
<dbReference type="EMBL" id="AMWG01000140">
    <property type="protein sequence ID" value="ELP30928.1"/>
    <property type="molecule type" value="Genomic_DNA"/>
</dbReference>
<accession>L7CA64</accession>
<dbReference type="PATRIC" id="fig|993516.3.peg.5551"/>
<organism evidence="1 2">
    <name type="scientific">Rhodopirellula baltica SWK14</name>
    <dbReference type="NCBI Taxonomy" id="993516"/>
    <lineage>
        <taxon>Bacteria</taxon>
        <taxon>Pseudomonadati</taxon>
        <taxon>Planctomycetota</taxon>
        <taxon>Planctomycetia</taxon>
        <taxon>Pirellulales</taxon>
        <taxon>Pirellulaceae</taxon>
        <taxon>Rhodopirellula</taxon>
    </lineage>
</organism>
<protein>
    <submittedName>
        <fullName evidence="1">Uncharacterized protein</fullName>
    </submittedName>
</protein>
<proteinExistence type="predicted"/>
<comment type="caution">
    <text evidence="1">The sequence shown here is derived from an EMBL/GenBank/DDBJ whole genome shotgun (WGS) entry which is preliminary data.</text>
</comment>
<dbReference type="Proteomes" id="UP000010959">
    <property type="component" value="Unassembled WGS sequence"/>
</dbReference>
<evidence type="ECO:0000313" key="1">
    <source>
        <dbReference type="EMBL" id="ELP30928.1"/>
    </source>
</evidence>
<gene>
    <name evidence="1" type="ORF">RBSWK_05194</name>
</gene>
<dbReference type="AlphaFoldDB" id="L7CA64"/>
<name>L7CA64_RHOBT</name>